<protein>
    <submittedName>
        <fullName evidence="4">Nitroreductase</fullName>
    </submittedName>
</protein>
<accession>Q2IK07</accession>
<keyword evidence="2" id="KW-0560">Oxidoreductase</keyword>
<evidence type="ECO:0000259" key="3">
    <source>
        <dbReference type="Pfam" id="PF00881"/>
    </source>
</evidence>
<reference evidence="4 5" key="1">
    <citation type="submission" date="2006-01" db="EMBL/GenBank/DDBJ databases">
        <title>Complete sequence of Anaeromyxobacter dehalogenans 2CP-C.</title>
        <authorList>
            <consortium name="US DOE Joint Genome Institute"/>
            <person name="Copeland A."/>
            <person name="Lucas S."/>
            <person name="Lapidus A."/>
            <person name="Barry K."/>
            <person name="Detter J.C."/>
            <person name="Glavina T."/>
            <person name="Hammon N."/>
            <person name="Israni S."/>
            <person name="Pitluck S."/>
            <person name="Brettin T."/>
            <person name="Bruce D."/>
            <person name="Han C."/>
            <person name="Tapia R."/>
            <person name="Gilna P."/>
            <person name="Kiss H."/>
            <person name="Schmutz J."/>
            <person name="Larimer F."/>
            <person name="Land M."/>
            <person name="Kyrpides N."/>
            <person name="Anderson I."/>
            <person name="Sanford R.A."/>
            <person name="Ritalahti K.M."/>
            <person name="Thomas H.S."/>
            <person name="Kirby J.R."/>
            <person name="Zhulin I.B."/>
            <person name="Loeffler F.E."/>
            <person name="Richardson P."/>
        </authorList>
    </citation>
    <scope>NUCLEOTIDE SEQUENCE [LARGE SCALE GENOMIC DNA]</scope>
    <source>
        <strain evidence="4 5">2CP-C</strain>
    </source>
</reference>
<evidence type="ECO:0000256" key="2">
    <source>
        <dbReference type="ARBA" id="ARBA00023002"/>
    </source>
</evidence>
<evidence type="ECO:0000256" key="1">
    <source>
        <dbReference type="ARBA" id="ARBA00007118"/>
    </source>
</evidence>
<feature type="domain" description="Nitroreductase" evidence="3">
    <location>
        <begin position="27"/>
        <end position="171"/>
    </location>
</feature>
<dbReference type="eggNOG" id="COG0778">
    <property type="taxonomic scope" value="Bacteria"/>
</dbReference>
<dbReference type="PANTHER" id="PTHR43673:SF10">
    <property type="entry name" value="NADH DEHYDROGENASE_NAD(P)H NITROREDUCTASE XCC3605-RELATED"/>
    <property type="match status" value="1"/>
</dbReference>
<dbReference type="SUPFAM" id="SSF55469">
    <property type="entry name" value="FMN-dependent nitroreductase-like"/>
    <property type="match status" value="1"/>
</dbReference>
<dbReference type="AlphaFoldDB" id="Q2IK07"/>
<evidence type="ECO:0000313" key="4">
    <source>
        <dbReference type="EMBL" id="ABC81985.1"/>
    </source>
</evidence>
<dbReference type="RefSeq" id="WP_011421267.1">
    <property type="nucleotide sequence ID" value="NC_007760.1"/>
</dbReference>
<dbReference type="InterPro" id="IPR029479">
    <property type="entry name" value="Nitroreductase"/>
</dbReference>
<dbReference type="Proteomes" id="UP000001935">
    <property type="component" value="Chromosome"/>
</dbReference>
<name>Q2IK07_ANADE</name>
<dbReference type="STRING" id="290397.Adeh_2215"/>
<evidence type="ECO:0000313" key="5">
    <source>
        <dbReference type="Proteomes" id="UP000001935"/>
    </source>
</evidence>
<dbReference type="CDD" id="cd02138">
    <property type="entry name" value="TdsD-like"/>
    <property type="match status" value="1"/>
</dbReference>
<proteinExistence type="inferred from homology"/>
<gene>
    <name evidence="4" type="ordered locus">Adeh_2215</name>
</gene>
<dbReference type="Pfam" id="PF00881">
    <property type="entry name" value="Nitroreductase"/>
    <property type="match status" value="1"/>
</dbReference>
<dbReference type="GO" id="GO:0016491">
    <property type="term" value="F:oxidoreductase activity"/>
    <property type="evidence" value="ECO:0007669"/>
    <property type="project" value="UniProtKB-KW"/>
</dbReference>
<sequence length="209" mass="22134">MTTVTATSTAAANPRHPEHPIDAPFVARWSPRAFTDEAIPRDTLLGLLEAARWAPSAMNAQPWRFAWARRGTPAFERFLSALAPANQAWARNAAALVAVASREAMELPGRPGPVPNASHAFDAGAAWAQLALQAQRWGWATHAMGGFDAARAREALALPEGLALHAFVAIGRRGDAAALPEALRARERPSDRLPLSALALEGGFQGAGA</sequence>
<dbReference type="OrthoDB" id="9802510at2"/>
<comment type="similarity">
    <text evidence="1">Belongs to the nitroreductase family.</text>
</comment>
<dbReference type="HOGENOM" id="CLU_070764_6_0_7"/>
<dbReference type="KEGG" id="ade:Adeh_2215"/>
<organism evidence="4 5">
    <name type="scientific">Anaeromyxobacter dehalogenans (strain 2CP-C)</name>
    <dbReference type="NCBI Taxonomy" id="290397"/>
    <lineage>
        <taxon>Bacteria</taxon>
        <taxon>Pseudomonadati</taxon>
        <taxon>Myxococcota</taxon>
        <taxon>Myxococcia</taxon>
        <taxon>Myxococcales</taxon>
        <taxon>Cystobacterineae</taxon>
        <taxon>Anaeromyxobacteraceae</taxon>
        <taxon>Anaeromyxobacter</taxon>
    </lineage>
</organism>
<dbReference type="InterPro" id="IPR000415">
    <property type="entry name" value="Nitroreductase-like"/>
</dbReference>
<dbReference type="PANTHER" id="PTHR43673">
    <property type="entry name" value="NAD(P)H NITROREDUCTASE YDGI-RELATED"/>
    <property type="match status" value="1"/>
</dbReference>
<dbReference type="Gene3D" id="3.40.109.10">
    <property type="entry name" value="NADH Oxidase"/>
    <property type="match status" value="1"/>
</dbReference>
<dbReference type="EMBL" id="CP000251">
    <property type="protein sequence ID" value="ABC81985.1"/>
    <property type="molecule type" value="Genomic_DNA"/>
</dbReference>